<comment type="caution">
    <text evidence="3">The sequence shown here is derived from an EMBL/GenBank/DDBJ whole genome shotgun (WGS) entry which is preliminary data.</text>
</comment>
<name>A0A8I2YI65_9AGAM</name>
<dbReference type="EMBL" id="JAGFBS010000026">
    <property type="protein sequence ID" value="KAG6372619.1"/>
    <property type="molecule type" value="Genomic_DNA"/>
</dbReference>
<evidence type="ECO:0000256" key="1">
    <source>
        <dbReference type="SAM" id="MobiDB-lite"/>
    </source>
</evidence>
<evidence type="ECO:0000313" key="3">
    <source>
        <dbReference type="EMBL" id="KAG6372619.1"/>
    </source>
</evidence>
<reference evidence="3" key="1">
    <citation type="submission" date="2021-03" db="EMBL/GenBank/DDBJ databases">
        <title>Evolutionary innovations through gain and loss of genes in the ectomycorrhizal Boletales.</title>
        <authorList>
            <person name="Wu G."/>
            <person name="Miyauchi S."/>
            <person name="Morin E."/>
            <person name="Yang Z.-L."/>
            <person name="Xu J."/>
            <person name="Martin F.M."/>
        </authorList>
    </citation>
    <scope>NUCLEOTIDE SEQUENCE</scope>
    <source>
        <strain evidence="3">BR01</strain>
    </source>
</reference>
<evidence type="ECO:0000259" key="2">
    <source>
        <dbReference type="Pfam" id="PF20722"/>
    </source>
</evidence>
<feature type="compositionally biased region" description="Acidic residues" evidence="1">
    <location>
        <begin position="1"/>
        <end position="22"/>
    </location>
</feature>
<dbReference type="Pfam" id="PF20722">
    <property type="entry name" value="DUF6830"/>
    <property type="match status" value="1"/>
</dbReference>
<sequence>MDSDSDTEVDGESDLDDDELCPSEEIPGVTTRHVHSYFTASAKPSKVYSPHSFISGPVALHVNHDPVINSMAISDVAKRYSLPDLHAALAHYLYHEKCNGPLKVGGQRYYRPDSPLPFQWVQVWNKVCLQQTAYHYTTVVLPAQTLNASLPSTGWPKGRYNAAFVNIDDRKVWPYSGLEGLVKYSFEAM</sequence>
<evidence type="ECO:0000313" key="4">
    <source>
        <dbReference type="Proteomes" id="UP000683000"/>
    </source>
</evidence>
<protein>
    <recommendedName>
        <fullName evidence="2">DUF6830 domain-containing protein</fullName>
    </recommendedName>
</protein>
<feature type="domain" description="DUF6830" evidence="2">
    <location>
        <begin position="40"/>
        <end position="181"/>
    </location>
</feature>
<feature type="region of interest" description="Disordered" evidence="1">
    <location>
        <begin position="1"/>
        <end position="26"/>
    </location>
</feature>
<proteinExistence type="predicted"/>
<dbReference type="OrthoDB" id="3232986at2759"/>
<keyword evidence="4" id="KW-1185">Reference proteome</keyword>
<dbReference type="InterPro" id="IPR049233">
    <property type="entry name" value="DUF6830"/>
</dbReference>
<dbReference type="Proteomes" id="UP000683000">
    <property type="component" value="Unassembled WGS sequence"/>
</dbReference>
<accession>A0A8I2YI65</accession>
<gene>
    <name evidence="3" type="ORF">JVT61DRAFT_7367</name>
</gene>
<dbReference type="AlphaFoldDB" id="A0A8I2YI65"/>
<organism evidence="3 4">
    <name type="scientific">Boletus reticuloceps</name>
    <dbReference type="NCBI Taxonomy" id="495285"/>
    <lineage>
        <taxon>Eukaryota</taxon>
        <taxon>Fungi</taxon>
        <taxon>Dikarya</taxon>
        <taxon>Basidiomycota</taxon>
        <taxon>Agaricomycotina</taxon>
        <taxon>Agaricomycetes</taxon>
        <taxon>Agaricomycetidae</taxon>
        <taxon>Boletales</taxon>
        <taxon>Boletineae</taxon>
        <taxon>Boletaceae</taxon>
        <taxon>Boletoideae</taxon>
        <taxon>Boletus</taxon>
    </lineage>
</organism>